<feature type="compositionally biased region" description="Basic and acidic residues" evidence="1">
    <location>
        <begin position="8"/>
        <end position="21"/>
    </location>
</feature>
<dbReference type="Proteomes" id="UP000179164">
    <property type="component" value="Unassembled WGS sequence"/>
</dbReference>
<name>A0A1G2B8U8_9BACT</name>
<dbReference type="STRING" id="1798543.A2898_01205"/>
<dbReference type="InterPro" id="IPR036152">
    <property type="entry name" value="Asp/glu_Ase-like_sf"/>
</dbReference>
<evidence type="ECO:0000313" key="3">
    <source>
        <dbReference type="Proteomes" id="UP000179164"/>
    </source>
</evidence>
<protein>
    <submittedName>
        <fullName evidence="2">Uncharacterized protein</fullName>
    </submittedName>
</protein>
<evidence type="ECO:0000313" key="2">
    <source>
        <dbReference type="EMBL" id="OGY84700.1"/>
    </source>
</evidence>
<feature type="compositionally biased region" description="Polar residues" evidence="1">
    <location>
        <begin position="207"/>
        <end position="216"/>
    </location>
</feature>
<dbReference type="Gene3D" id="3.40.50.40">
    <property type="match status" value="1"/>
</dbReference>
<gene>
    <name evidence="2" type="ORF">A2898_01205</name>
</gene>
<organism evidence="2 3">
    <name type="scientific">Candidatus Kerfeldbacteria bacterium RIFCSPLOWO2_01_FULL_48_11</name>
    <dbReference type="NCBI Taxonomy" id="1798543"/>
    <lineage>
        <taxon>Bacteria</taxon>
        <taxon>Candidatus Kerfeldiibacteriota</taxon>
    </lineage>
</organism>
<dbReference type="SUPFAM" id="SSF53774">
    <property type="entry name" value="Glutaminase/Asparaginase"/>
    <property type="match status" value="1"/>
</dbReference>
<feature type="region of interest" description="Disordered" evidence="1">
    <location>
        <begin position="197"/>
        <end position="216"/>
    </location>
</feature>
<comment type="caution">
    <text evidence="2">The sequence shown here is derived from an EMBL/GenBank/DDBJ whole genome shotgun (WGS) entry which is preliminary data.</text>
</comment>
<dbReference type="InterPro" id="IPR027473">
    <property type="entry name" value="L-asparaginase_C"/>
</dbReference>
<reference evidence="2 3" key="1">
    <citation type="journal article" date="2016" name="Nat. Commun.">
        <title>Thousands of microbial genomes shed light on interconnected biogeochemical processes in an aquifer system.</title>
        <authorList>
            <person name="Anantharaman K."/>
            <person name="Brown C.T."/>
            <person name="Hug L.A."/>
            <person name="Sharon I."/>
            <person name="Castelle C.J."/>
            <person name="Probst A.J."/>
            <person name="Thomas B.C."/>
            <person name="Singh A."/>
            <person name="Wilkins M.J."/>
            <person name="Karaoz U."/>
            <person name="Brodie E.L."/>
            <person name="Williams K.H."/>
            <person name="Hubbard S.S."/>
            <person name="Banfield J.F."/>
        </authorList>
    </citation>
    <scope>NUCLEOTIDE SEQUENCE [LARGE SCALE GENOMIC DNA]</scope>
</reference>
<proteinExistence type="predicted"/>
<evidence type="ECO:0000256" key="1">
    <source>
        <dbReference type="SAM" id="MobiDB-lite"/>
    </source>
</evidence>
<feature type="region of interest" description="Disordered" evidence="1">
    <location>
        <begin position="1"/>
        <end position="50"/>
    </location>
</feature>
<dbReference type="AlphaFoldDB" id="A0A1G2B8U8"/>
<dbReference type="PIRSF" id="PIRSF001220">
    <property type="entry name" value="L-ASNase_gatD"/>
    <property type="match status" value="1"/>
</dbReference>
<dbReference type="EMBL" id="MHKE01000005">
    <property type="protein sequence ID" value="OGY84700.1"/>
    <property type="molecule type" value="Genomic_DNA"/>
</dbReference>
<accession>A0A1G2B8U8</accession>
<dbReference type="PIRSF" id="PIRSF500176">
    <property type="entry name" value="L_ASNase"/>
    <property type="match status" value="1"/>
</dbReference>
<dbReference type="InterPro" id="IPR006034">
    <property type="entry name" value="Asparaginase/glutaminase-like"/>
</dbReference>
<sequence>MGETTPSSEEHRPEQHIRSVEDEASLSRTNEQGSAETKTSAKAETTDSNSKVATLVCSPGLTEDQFLSWTDGAKAIIVVAYATGTMPDRLVPAIQRRIQEGIPVFVLSDNPGDQHGIVKIMYAAGKGAYDAGAVPLEKVNVNQQAEVFVAITEALNRGLSGQALADAIRDRYAYHQGETKPIAEWDDPAYIPPHPRTRVTRVGGLTGQNDNDSSPK</sequence>